<dbReference type="Proteomes" id="UP001473302">
    <property type="component" value="Unassembled WGS sequence"/>
</dbReference>
<organism evidence="1 2">
    <name type="scientific">Mucor flavus</name>
    <dbReference type="NCBI Taxonomy" id="439312"/>
    <lineage>
        <taxon>Eukaryota</taxon>
        <taxon>Fungi</taxon>
        <taxon>Fungi incertae sedis</taxon>
        <taxon>Mucoromycota</taxon>
        <taxon>Mucoromycotina</taxon>
        <taxon>Mucoromycetes</taxon>
        <taxon>Mucorales</taxon>
        <taxon>Mucorineae</taxon>
        <taxon>Mucoraceae</taxon>
        <taxon>Mucor</taxon>
    </lineage>
</organism>
<evidence type="ECO:0000313" key="1">
    <source>
        <dbReference type="EMBL" id="GAA5812586.1"/>
    </source>
</evidence>
<sequence length="147" mass="16569">MENTKESIYGQLANLIDVEGLNPSFAATLLGINGQVTLNETTFFNANNNHGNTRGVELLRKIYGSESESIELELNATNSDLYGRTKQVYGNLLAETTYLNCLETELVLIITLIQMNTLRQLCYHLESAKKKLELLINKYNRLLLLNV</sequence>
<dbReference type="EMBL" id="BAABUK010000013">
    <property type="protein sequence ID" value="GAA5812586.1"/>
    <property type="molecule type" value="Genomic_DNA"/>
</dbReference>
<keyword evidence="2" id="KW-1185">Reference proteome</keyword>
<gene>
    <name evidence="1" type="ORF">MFLAVUS_006043</name>
</gene>
<dbReference type="InterPro" id="IPR029032">
    <property type="entry name" value="AhpD-like"/>
</dbReference>
<reference evidence="1 2" key="1">
    <citation type="submission" date="2024-04" db="EMBL/GenBank/DDBJ databases">
        <title>genome sequences of Mucor flavus KT1a and Helicostylum pulchrum KT1b strains isolated from the surface of a dry-aged beef.</title>
        <authorList>
            <person name="Toyotome T."/>
            <person name="Hosono M."/>
            <person name="Torimaru M."/>
            <person name="Fukuda K."/>
            <person name="Mikami N."/>
        </authorList>
    </citation>
    <scope>NUCLEOTIDE SEQUENCE [LARGE SCALE GENOMIC DNA]</scope>
    <source>
        <strain evidence="1 2">KT1a</strain>
    </source>
</reference>
<comment type="caution">
    <text evidence="1">The sequence shown here is derived from an EMBL/GenBank/DDBJ whole genome shotgun (WGS) entry which is preliminary data.</text>
</comment>
<proteinExistence type="predicted"/>
<dbReference type="Gene3D" id="1.20.1290.10">
    <property type="entry name" value="AhpD-like"/>
    <property type="match status" value="1"/>
</dbReference>
<protein>
    <submittedName>
        <fullName evidence="1">Uncharacterized protein</fullName>
    </submittedName>
</protein>
<name>A0ABP9Z0H9_9FUNG</name>
<evidence type="ECO:0000313" key="2">
    <source>
        <dbReference type="Proteomes" id="UP001473302"/>
    </source>
</evidence>
<accession>A0ABP9Z0H9</accession>